<protein>
    <submittedName>
        <fullName evidence="2">Uncharacterized protein</fullName>
    </submittedName>
</protein>
<proteinExistence type="predicted"/>
<reference evidence="2 3" key="1">
    <citation type="submission" date="2014-10" db="EMBL/GenBank/DDBJ databases">
        <title>Pedobacter Kyungheensis.</title>
        <authorList>
            <person name="Anderson B.M."/>
            <person name="Newman J.D."/>
        </authorList>
    </citation>
    <scope>NUCLEOTIDE SEQUENCE [LARGE SCALE GENOMIC DNA]</scope>
    <source>
        <strain evidence="2 3">KACC 16221</strain>
    </source>
</reference>
<keyword evidence="3" id="KW-1185">Reference proteome</keyword>
<dbReference type="RefSeq" id="WP_039473886.1">
    <property type="nucleotide sequence ID" value="NZ_JSYN01000006.1"/>
</dbReference>
<feature type="transmembrane region" description="Helical" evidence="1">
    <location>
        <begin position="56"/>
        <end position="75"/>
    </location>
</feature>
<dbReference type="OrthoDB" id="1274465at2"/>
<sequence length="120" mass="14436">MMLDYIFYRAYIAYEKKKQPGLFSATAYCAVICLFLFMPLYGMLDILLKNQESLRKTAIVLYIILIIVSVFFRYFRKNKLRHIIEKYRFSKYNKKIATWLFFLILPLCMILGVWIYALIS</sequence>
<evidence type="ECO:0000256" key="1">
    <source>
        <dbReference type="SAM" id="Phobius"/>
    </source>
</evidence>
<gene>
    <name evidence="2" type="ORF">OC25_07945</name>
</gene>
<keyword evidence="1" id="KW-0472">Membrane</keyword>
<keyword evidence="1" id="KW-0812">Transmembrane</keyword>
<dbReference type="Proteomes" id="UP000031246">
    <property type="component" value="Unassembled WGS sequence"/>
</dbReference>
<accession>A0A0C1G510</accession>
<comment type="caution">
    <text evidence="2">The sequence shown here is derived from an EMBL/GenBank/DDBJ whole genome shotgun (WGS) entry which is preliminary data.</text>
</comment>
<keyword evidence="1" id="KW-1133">Transmembrane helix</keyword>
<evidence type="ECO:0000313" key="3">
    <source>
        <dbReference type="Proteomes" id="UP000031246"/>
    </source>
</evidence>
<dbReference type="AlphaFoldDB" id="A0A0C1G510"/>
<organism evidence="2 3">
    <name type="scientific">Pedobacter kyungheensis</name>
    <dbReference type="NCBI Taxonomy" id="1069985"/>
    <lineage>
        <taxon>Bacteria</taxon>
        <taxon>Pseudomonadati</taxon>
        <taxon>Bacteroidota</taxon>
        <taxon>Sphingobacteriia</taxon>
        <taxon>Sphingobacteriales</taxon>
        <taxon>Sphingobacteriaceae</taxon>
        <taxon>Pedobacter</taxon>
    </lineage>
</organism>
<feature type="transmembrane region" description="Helical" evidence="1">
    <location>
        <begin position="96"/>
        <end position="119"/>
    </location>
</feature>
<feature type="transmembrane region" description="Helical" evidence="1">
    <location>
        <begin position="21"/>
        <end position="44"/>
    </location>
</feature>
<evidence type="ECO:0000313" key="2">
    <source>
        <dbReference type="EMBL" id="KIA95234.1"/>
    </source>
</evidence>
<dbReference type="EMBL" id="JSYN01000006">
    <property type="protein sequence ID" value="KIA95234.1"/>
    <property type="molecule type" value="Genomic_DNA"/>
</dbReference>
<name>A0A0C1G510_9SPHI</name>